<evidence type="ECO:0000256" key="4">
    <source>
        <dbReference type="ARBA" id="ARBA00022840"/>
    </source>
</evidence>
<evidence type="ECO:0000313" key="12">
    <source>
        <dbReference type="Proteomes" id="UP000541610"/>
    </source>
</evidence>
<feature type="region of interest" description="Disordered" evidence="9">
    <location>
        <begin position="1317"/>
        <end position="1381"/>
    </location>
</feature>
<feature type="region of interest" description="Disordered" evidence="9">
    <location>
        <begin position="519"/>
        <end position="540"/>
    </location>
</feature>
<dbReference type="SMART" id="SM00320">
    <property type="entry name" value="WD40"/>
    <property type="match status" value="6"/>
</dbReference>
<comment type="similarity">
    <text evidence="7">Belongs to the TRAFAC class myosin-kinesin ATPase superfamily. Kinesin family.</text>
</comment>
<dbReference type="PROSITE" id="PS00411">
    <property type="entry name" value="KINESIN_MOTOR_1"/>
    <property type="match status" value="1"/>
</dbReference>
<dbReference type="GO" id="GO:0051231">
    <property type="term" value="P:spindle elongation"/>
    <property type="evidence" value="ECO:0007669"/>
    <property type="project" value="TreeGrafter"/>
</dbReference>
<evidence type="ECO:0000259" key="10">
    <source>
        <dbReference type="PROSITE" id="PS50067"/>
    </source>
</evidence>
<dbReference type="SUPFAM" id="SSF50978">
    <property type="entry name" value="WD40 repeat-like"/>
    <property type="match status" value="1"/>
</dbReference>
<dbReference type="GO" id="GO:0007018">
    <property type="term" value="P:microtubule-based movement"/>
    <property type="evidence" value="ECO:0007669"/>
    <property type="project" value="InterPro"/>
</dbReference>
<evidence type="ECO:0000256" key="9">
    <source>
        <dbReference type="SAM" id="MobiDB-lite"/>
    </source>
</evidence>
<feature type="repeat" description="WD" evidence="6">
    <location>
        <begin position="1684"/>
        <end position="1727"/>
    </location>
</feature>
<dbReference type="Pfam" id="PF00225">
    <property type="entry name" value="Kinesin"/>
    <property type="match status" value="2"/>
</dbReference>
<dbReference type="InterPro" id="IPR036322">
    <property type="entry name" value="WD40_repeat_dom_sf"/>
</dbReference>
<dbReference type="Gene3D" id="2.130.10.10">
    <property type="entry name" value="YVTN repeat-like/Quinoprotein amine dehydrogenase"/>
    <property type="match status" value="2"/>
</dbReference>
<dbReference type="PROSITE" id="PS50067">
    <property type="entry name" value="KINESIN_MOTOR_2"/>
    <property type="match status" value="1"/>
</dbReference>
<dbReference type="InterPro" id="IPR036961">
    <property type="entry name" value="Kinesin_motor_dom_sf"/>
</dbReference>
<keyword evidence="3 7" id="KW-0547">Nucleotide-binding</keyword>
<keyword evidence="5 8" id="KW-0175">Coiled coil</keyword>
<feature type="region of interest" description="Disordered" evidence="9">
    <location>
        <begin position="173"/>
        <end position="193"/>
    </location>
</feature>
<feature type="coiled-coil region" evidence="8">
    <location>
        <begin position="1103"/>
        <end position="1130"/>
    </location>
</feature>
<dbReference type="SUPFAM" id="SSF52540">
    <property type="entry name" value="P-loop containing nucleoside triphosphate hydrolases"/>
    <property type="match status" value="1"/>
</dbReference>
<dbReference type="InterPro" id="IPR019821">
    <property type="entry name" value="Kinesin_motor_CS"/>
</dbReference>
<evidence type="ECO:0000256" key="8">
    <source>
        <dbReference type="SAM" id="Coils"/>
    </source>
</evidence>
<feature type="domain" description="Kinesin motor" evidence="10">
    <location>
        <begin position="23"/>
        <end position="445"/>
    </location>
</feature>
<dbReference type="InterPro" id="IPR027417">
    <property type="entry name" value="P-loop_NTPase"/>
</dbReference>
<accession>A0A7J6PQ30</accession>
<gene>
    <name evidence="11" type="primary">KIF21B</name>
    <name evidence="11" type="ORF">FOZ60_000043</name>
</gene>
<evidence type="ECO:0000256" key="6">
    <source>
        <dbReference type="PROSITE-ProRule" id="PRU00221"/>
    </source>
</evidence>
<dbReference type="GO" id="GO:0008017">
    <property type="term" value="F:microtubule binding"/>
    <property type="evidence" value="ECO:0007669"/>
    <property type="project" value="InterPro"/>
</dbReference>
<feature type="compositionally biased region" description="Basic and acidic residues" evidence="9">
    <location>
        <begin position="1317"/>
        <end position="1326"/>
    </location>
</feature>
<comment type="caution">
    <text evidence="11">The sequence shown here is derived from an EMBL/GenBank/DDBJ whole genome shotgun (WGS) entry which is preliminary data.</text>
</comment>
<feature type="coiled-coil region" evidence="8">
    <location>
        <begin position="715"/>
        <end position="853"/>
    </location>
</feature>
<keyword evidence="7" id="KW-0505">Motor protein</keyword>
<evidence type="ECO:0000256" key="7">
    <source>
        <dbReference type="PROSITE-ProRule" id="PRU00283"/>
    </source>
</evidence>
<evidence type="ECO:0000256" key="2">
    <source>
        <dbReference type="ARBA" id="ARBA00022490"/>
    </source>
</evidence>
<evidence type="ECO:0000256" key="1">
    <source>
        <dbReference type="ARBA" id="ARBA00004496"/>
    </source>
</evidence>
<keyword evidence="4 7" id="KW-0067">ATP-binding</keyword>
<dbReference type="GO" id="GO:0005875">
    <property type="term" value="C:microtubule associated complex"/>
    <property type="evidence" value="ECO:0007669"/>
    <property type="project" value="TreeGrafter"/>
</dbReference>
<dbReference type="EMBL" id="JABANP010000001">
    <property type="protein sequence ID" value="KAF4697691.1"/>
    <property type="molecule type" value="Genomic_DNA"/>
</dbReference>
<dbReference type="PANTHER" id="PTHR47969:SF15">
    <property type="entry name" value="CHROMOSOME-ASSOCIATED KINESIN KIF4A-RELATED"/>
    <property type="match status" value="1"/>
</dbReference>
<dbReference type="OrthoDB" id="3176171at2759"/>
<dbReference type="GO" id="GO:0007052">
    <property type="term" value="P:mitotic spindle organization"/>
    <property type="evidence" value="ECO:0007669"/>
    <property type="project" value="TreeGrafter"/>
</dbReference>
<name>A0A7J6PQ30_PEROL</name>
<dbReference type="Pfam" id="PF25764">
    <property type="entry name" value="KIF21A_4th"/>
    <property type="match status" value="1"/>
</dbReference>
<dbReference type="InterPro" id="IPR001680">
    <property type="entry name" value="WD40_rpt"/>
</dbReference>
<evidence type="ECO:0000256" key="5">
    <source>
        <dbReference type="ARBA" id="ARBA00023054"/>
    </source>
</evidence>
<dbReference type="GO" id="GO:0003777">
    <property type="term" value="F:microtubule motor activity"/>
    <property type="evidence" value="ECO:0007669"/>
    <property type="project" value="InterPro"/>
</dbReference>
<dbReference type="InterPro" id="IPR001752">
    <property type="entry name" value="Kinesin_motor_dom"/>
</dbReference>
<dbReference type="InterPro" id="IPR015943">
    <property type="entry name" value="WD40/YVTN_repeat-like_dom_sf"/>
</dbReference>
<protein>
    <submittedName>
        <fullName evidence="11">Kinesin-like protein kif21b</fullName>
    </submittedName>
</protein>
<sequence>MPTVGSAASSTIDSINSSSSSQNINVCIRVRPLTTSETLASGGSSTCITVDGERTVCISSLSKAYTFDRVYDQDSDQSSLYTASIEPLVNQFFAGYNCTVIAYGQTGSGKTYTMGSASYVSQDSGLIPRVIAEICRRVEEGNPDETIELTCSFIELYNEEIRDLLDPSAAVVESTSSRSTNNGGLTGGKRGISRTVAPSDKIRIIEDPTSEEHYCKLSAVQKSQWSAQLTYIFASTGALLSDNEFECVLRIQDVDRIFKDLIGLFFVSSRSQRKNSKTASTGMNSQSSRSHAIFTIGMVVRSSDDGAPAGECSYRVAKFHFVDLAGSERIKRTMATGNRMREGIHINSGLLALGNVICALSSAMEGGTSTTTTAGVAFNATDSTGGSAASGQSHIPYRDSKLTRILQDSLGGNSRTVMIACVSPAAADFAETYNTIKYASRARCITNRPVVNTDPTKKLVMELRQQIRDLTEEKLRFMGLGSGEGAEGVRIELEQWQRKYARLHALCIERGIDPAEEGFEAPSSHPGCIDEAKSSTTQRTDANNKRLMERCTSLEAQLAEYREVMAKVWARNKHLDAEISRFRGGGDSEGCDSPAVILISSIMFLYALLVTSALREAVALGAPPEETGLDTSSVAGDTASTSSAGQDTTDRLAKHLALDESNLSDLIGAVAEQQQEEEGGEEEVEDLAGAVEALLHATSSWMDKGAEDNKGHDDDDELKNSIAAQERHLEGLRSEHDSHAAMQQAYLEKIRMYEDMVAKANKEKEELAAQINAKKSDRKMTELLERKQRDNQRLLDQQQKEMQQLRRELSSIQKAKDRCGQEVARLEKELSVAKAEKVRIQRQRKEHDEAHRKILQDRDRVINQLKRVQAKKTLEARKNADVVLVGSGWGGWVIADQSTKKTLTTLAVRNETLLKQLNALKEAQKRRVDSRKKSLGPAARAKQQRSRGRRDGGPGTEPSSIKIWLHDMIDRQMARDGTAEIAEKLSEELDDLEKGWTRREERSWSRRYILELEAKLDDTEGLKNRRKSRERYHAELLDAQENLDSMSAQWSVMQKRYIELTDPSNRITQPGDSLKEVLSVVSSNLDAMARVFWEELLAGRKQIGSLESRLTELRDQCARKESQLAEQASKMALLRNDFSRRVSELTSKRKISDLAMISKQLVEASTPRKHPVRISLKAAFYSQSHIAAVVEYGRPMSPEKARQLQPADRVSEIPIMNKDTPPVGEDAPEAFTTSPVSPSINDTLSFMPLRRKGMRHSLVDDIESQEVLELQSQTVYQEALLSRTRSEHIKALQDRIEELEDINVSLRRKLMTAEEERELLQKERGHSSSSVERAGSLKATKRARLAQVTRTTESADYKRSQPIRKWSTENENEGDRKNLDRPFEFSRKGSVADLRLGDREVLWGADDANAPWCCTHRERDAHDYFLTSCCLTEGPSLHLWTGSMGNIRVWDLGARPTQIKSVPIPAGGQNVIVRSMCAVDGNLVAAAVANNVKIIDKRCPSHSCCVATILTGENKDISQVALLPSGGAGHLAIAATGLKLYDLRSFEELDRGTKRESTASEAVPQPVKLSSGHMDLFAVAASEDSKLFAGGREKTVKSSSGGLSVFIARADQIRMWTDPTRTPTGQVFQPPHFDAVSSLQPWGPSHLVSGSRDKFIKLWEVPASKSGQQDTSMRMSSRQCLASVQAHSDWITALSLVRGPRDSRLVSTGRDGIVKVWSLHGTSLQREYASRHSNGPIAGVTSCPLAEGMFVTVSHDRSFRVWKLNNSSSPSTSSI</sequence>
<comment type="subcellular location">
    <subcellularLocation>
        <location evidence="1">Cytoplasm</location>
    </subcellularLocation>
</comment>
<evidence type="ECO:0000313" key="11">
    <source>
        <dbReference type="EMBL" id="KAF4697691.1"/>
    </source>
</evidence>
<feature type="compositionally biased region" description="Polar residues" evidence="9">
    <location>
        <begin position="173"/>
        <end position="183"/>
    </location>
</feature>
<evidence type="ECO:0000256" key="3">
    <source>
        <dbReference type="ARBA" id="ARBA00022741"/>
    </source>
</evidence>
<dbReference type="InterPro" id="IPR027640">
    <property type="entry name" value="Kinesin-like_fam"/>
</dbReference>
<proteinExistence type="inferred from homology"/>
<dbReference type="GO" id="GO:0005737">
    <property type="term" value="C:cytoplasm"/>
    <property type="evidence" value="ECO:0007669"/>
    <property type="project" value="UniProtKB-SubCell"/>
</dbReference>
<dbReference type="Proteomes" id="UP000541610">
    <property type="component" value="Unassembled WGS sequence"/>
</dbReference>
<feature type="region of interest" description="Disordered" evidence="9">
    <location>
        <begin position="624"/>
        <end position="649"/>
    </location>
</feature>
<dbReference type="PANTHER" id="PTHR47969">
    <property type="entry name" value="CHROMOSOME-ASSOCIATED KINESIN KIF4A-RELATED"/>
    <property type="match status" value="1"/>
</dbReference>
<keyword evidence="2" id="KW-0963">Cytoplasm</keyword>
<dbReference type="GO" id="GO:0005524">
    <property type="term" value="F:ATP binding"/>
    <property type="evidence" value="ECO:0007669"/>
    <property type="project" value="UniProtKB-UniRule"/>
</dbReference>
<dbReference type="SMART" id="SM00129">
    <property type="entry name" value="KISc"/>
    <property type="match status" value="1"/>
</dbReference>
<dbReference type="PRINTS" id="PR00380">
    <property type="entry name" value="KINESINHEAVY"/>
</dbReference>
<dbReference type="Pfam" id="PF00400">
    <property type="entry name" value="WD40"/>
    <property type="match status" value="2"/>
</dbReference>
<reference evidence="11 12" key="1">
    <citation type="submission" date="2020-04" db="EMBL/GenBank/DDBJ databases">
        <title>Perkinsus olseni comparative genomics.</title>
        <authorList>
            <person name="Bogema D.R."/>
        </authorList>
    </citation>
    <scope>NUCLEOTIDE SEQUENCE [LARGE SCALE GENOMIC DNA]</scope>
    <source>
        <strain evidence="11">00978-12</strain>
    </source>
</reference>
<feature type="binding site" evidence="7">
    <location>
        <begin position="104"/>
        <end position="111"/>
    </location>
    <ligand>
        <name>ATP</name>
        <dbReference type="ChEBI" id="CHEBI:30616"/>
    </ligand>
</feature>
<keyword evidence="6" id="KW-0853">WD repeat</keyword>
<feature type="repeat" description="WD" evidence="6">
    <location>
        <begin position="1647"/>
        <end position="1669"/>
    </location>
</feature>
<dbReference type="PROSITE" id="PS50082">
    <property type="entry name" value="WD_REPEATS_2"/>
    <property type="match status" value="2"/>
</dbReference>
<organism evidence="11 12">
    <name type="scientific">Perkinsus olseni</name>
    <name type="common">Perkinsus atlanticus</name>
    <dbReference type="NCBI Taxonomy" id="32597"/>
    <lineage>
        <taxon>Eukaryota</taxon>
        <taxon>Sar</taxon>
        <taxon>Alveolata</taxon>
        <taxon>Perkinsozoa</taxon>
        <taxon>Perkinsea</taxon>
        <taxon>Perkinsida</taxon>
        <taxon>Perkinsidae</taxon>
        <taxon>Perkinsus</taxon>
    </lineage>
</organism>
<feature type="region of interest" description="Disordered" evidence="9">
    <location>
        <begin position="924"/>
        <end position="961"/>
    </location>
</feature>
<feature type="compositionally biased region" description="Polar residues" evidence="9">
    <location>
        <begin position="629"/>
        <end position="647"/>
    </location>
</feature>
<dbReference type="Gene3D" id="3.40.850.10">
    <property type="entry name" value="Kinesin motor domain"/>
    <property type="match status" value="1"/>
</dbReference>